<evidence type="ECO:0000313" key="1">
    <source>
        <dbReference type="EMBL" id="KKW34304.1"/>
    </source>
</evidence>
<gene>
    <name evidence="1" type="ORF">UY81_C0076G0002</name>
</gene>
<organism evidence="1 2">
    <name type="scientific">Candidatus Giovannonibacteria bacterium GW2011_GWA2_53_7</name>
    <dbReference type="NCBI Taxonomy" id="1618650"/>
    <lineage>
        <taxon>Bacteria</taxon>
        <taxon>Candidatus Giovannoniibacteriota</taxon>
    </lineage>
</organism>
<evidence type="ECO:0008006" key="3">
    <source>
        <dbReference type="Google" id="ProtNLM"/>
    </source>
</evidence>
<proteinExistence type="predicted"/>
<evidence type="ECO:0000313" key="2">
    <source>
        <dbReference type="Proteomes" id="UP000034290"/>
    </source>
</evidence>
<accession>A0A0G2ANM3</accession>
<comment type="caution">
    <text evidence="1">The sequence shown here is derived from an EMBL/GenBank/DDBJ whole genome shotgun (WGS) entry which is preliminary data.</text>
</comment>
<dbReference type="Proteomes" id="UP000034290">
    <property type="component" value="Unassembled WGS sequence"/>
</dbReference>
<name>A0A0G2ANM3_9BACT</name>
<reference evidence="1 2" key="1">
    <citation type="journal article" date="2015" name="Nature">
        <title>rRNA introns, odd ribosomes, and small enigmatic genomes across a large radiation of phyla.</title>
        <authorList>
            <person name="Brown C.T."/>
            <person name="Hug L.A."/>
            <person name="Thomas B.C."/>
            <person name="Sharon I."/>
            <person name="Castelle C.J."/>
            <person name="Singh A."/>
            <person name="Wilkins M.J."/>
            <person name="Williams K.H."/>
            <person name="Banfield J.F."/>
        </authorList>
    </citation>
    <scope>NUCLEOTIDE SEQUENCE [LARGE SCALE GENOMIC DNA]</scope>
</reference>
<sequence>MTYQQKLKAVLSPAERTIFAALNSPKKIQDYLDTLPINFETAGETYMSPRRVIREHTAHCFEGALLAAAAFAYNGSKPLLLDLQTIEKDEDHVVALFTENGRWGAISKTNHPILRYRDPVYKTVRELAMSYFHEYMMDDGTKSLRRFSTAFDLRRYSPALWVTAEEDLFWLVEALDDSRHYDVAPRKVIAQLRKASRVEVQAINNTEWPQPKS</sequence>
<dbReference type="EMBL" id="LCRM01000076">
    <property type="protein sequence ID" value="KKW34304.1"/>
    <property type="molecule type" value="Genomic_DNA"/>
</dbReference>
<dbReference type="AlphaFoldDB" id="A0A0G2ANM3"/>
<protein>
    <recommendedName>
        <fullName evidence="3">Transglutaminase-like domain-containing protein</fullName>
    </recommendedName>
</protein>